<evidence type="ECO:0000313" key="2">
    <source>
        <dbReference type="EMBL" id="GAC01069.1"/>
    </source>
</evidence>
<organism evidence="2 3">
    <name type="scientific">Gordonia namibiensis NBRC 108229</name>
    <dbReference type="NCBI Taxonomy" id="1208314"/>
    <lineage>
        <taxon>Bacteria</taxon>
        <taxon>Bacillati</taxon>
        <taxon>Actinomycetota</taxon>
        <taxon>Actinomycetes</taxon>
        <taxon>Mycobacteriales</taxon>
        <taxon>Gordoniaceae</taxon>
        <taxon>Gordonia</taxon>
    </lineage>
</organism>
<feature type="region of interest" description="Disordered" evidence="1">
    <location>
        <begin position="1"/>
        <end position="25"/>
    </location>
</feature>
<dbReference type="SUPFAM" id="SSF53335">
    <property type="entry name" value="S-adenosyl-L-methionine-dependent methyltransferases"/>
    <property type="match status" value="1"/>
</dbReference>
<gene>
    <name evidence="2" type="ORF">GONAM_22_00440</name>
</gene>
<evidence type="ECO:0000313" key="3">
    <source>
        <dbReference type="Proteomes" id="UP000035058"/>
    </source>
</evidence>
<dbReference type="EMBL" id="BAHE01000022">
    <property type="protein sequence ID" value="GAC01069.1"/>
    <property type="molecule type" value="Genomic_DNA"/>
</dbReference>
<proteinExistence type="predicted"/>
<evidence type="ECO:0008006" key="4">
    <source>
        <dbReference type="Google" id="ProtNLM"/>
    </source>
</evidence>
<name>K6VXV4_9ACTN</name>
<accession>K6VXV4</accession>
<protein>
    <recommendedName>
        <fullName evidence="4">Methyltransferase</fullName>
    </recommendedName>
</protein>
<dbReference type="Proteomes" id="UP000035058">
    <property type="component" value="Unassembled WGS sequence"/>
</dbReference>
<reference evidence="2 3" key="1">
    <citation type="submission" date="2012-08" db="EMBL/GenBank/DDBJ databases">
        <title>Whole genome shotgun sequence of Gordonia namibiensis NBRC 108229.</title>
        <authorList>
            <person name="Isaki-Nakamura S."/>
            <person name="Hosoyama A."/>
            <person name="Tsuchikane K."/>
            <person name="Katsumata H."/>
            <person name="Baba S."/>
            <person name="Yamazaki S."/>
            <person name="Fujita N."/>
        </authorList>
    </citation>
    <scope>NUCLEOTIDE SEQUENCE [LARGE SCALE GENOMIC DNA]</scope>
    <source>
        <strain evidence="2 3">NBRC 108229</strain>
    </source>
</reference>
<keyword evidence="3" id="KW-1185">Reference proteome</keyword>
<dbReference type="AlphaFoldDB" id="K6VXV4"/>
<evidence type="ECO:0000256" key="1">
    <source>
        <dbReference type="SAM" id="MobiDB-lite"/>
    </source>
</evidence>
<comment type="caution">
    <text evidence="2">The sequence shown here is derived from an EMBL/GenBank/DDBJ whole genome shotgun (WGS) entry which is preliminary data.</text>
</comment>
<dbReference type="InterPro" id="IPR029063">
    <property type="entry name" value="SAM-dependent_MTases_sf"/>
</dbReference>
<sequence>MSRTPGQQSGRRLSNSPIGRVTRGTTNINRLRRVDRWMTHEPAVIAALDVAHPLVVDLGYGARPDTTVEMAGRLRRVAPDLEMVGLEIDPARVVDPRDGVRFAVGGFEMAGLRPRVVRAFNVLRQYDETEVDAAWSRLRAALSPGGVIVEGTCDEIGRRCTWVLLDDAGPVSLTLCWAPEHSERPSDLAERLPKALIHRNVPGEKIHDLLVLADQCWDFAAPLAPYGPRVRWRRALDLLRERGVDCVVTRRRTSDNVLTVPWEAVAPSE</sequence>